<feature type="transmembrane region" description="Helical" evidence="6">
    <location>
        <begin position="117"/>
        <end position="137"/>
    </location>
</feature>
<feature type="non-terminal residue" evidence="7">
    <location>
        <position position="1"/>
    </location>
</feature>
<feature type="non-terminal residue" evidence="7">
    <location>
        <position position="143"/>
    </location>
</feature>
<evidence type="ECO:0000256" key="3">
    <source>
        <dbReference type="ARBA" id="ARBA00023040"/>
    </source>
</evidence>
<evidence type="ECO:0000256" key="2">
    <source>
        <dbReference type="ARBA" id="ARBA00022729"/>
    </source>
</evidence>
<evidence type="ECO:0000256" key="5">
    <source>
        <dbReference type="ARBA" id="ARBA00023224"/>
    </source>
</evidence>
<accession>A0A1B6KH95</accession>
<dbReference type="GO" id="GO:0004930">
    <property type="term" value="F:G protein-coupled receptor activity"/>
    <property type="evidence" value="ECO:0007669"/>
    <property type="project" value="UniProtKB-KW"/>
</dbReference>
<organism evidence="7">
    <name type="scientific">Graphocephala atropunctata</name>
    <dbReference type="NCBI Taxonomy" id="36148"/>
    <lineage>
        <taxon>Eukaryota</taxon>
        <taxon>Metazoa</taxon>
        <taxon>Ecdysozoa</taxon>
        <taxon>Arthropoda</taxon>
        <taxon>Hexapoda</taxon>
        <taxon>Insecta</taxon>
        <taxon>Pterygota</taxon>
        <taxon>Neoptera</taxon>
        <taxon>Paraneoptera</taxon>
        <taxon>Hemiptera</taxon>
        <taxon>Auchenorrhyncha</taxon>
        <taxon>Membracoidea</taxon>
        <taxon>Cicadellidae</taxon>
        <taxon>Cicadellinae</taxon>
        <taxon>Cicadellini</taxon>
        <taxon>Graphocephala</taxon>
    </lineage>
</organism>
<dbReference type="AlphaFoldDB" id="A0A1B6KH95"/>
<comment type="similarity">
    <text evidence="1">Belongs to the G-protein coupled receptor 2 family. Mth subfamily.</text>
</comment>
<dbReference type="Gene3D" id="2.170.180.11">
    <property type="entry name" value="Methuselah ectodomain, domain 2"/>
    <property type="match status" value="1"/>
</dbReference>
<gene>
    <name evidence="7" type="ORF">g.51367</name>
</gene>
<evidence type="ECO:0000256" key="1">
    <source>
        <dbReference type="ARBA" id="ARBA00008979"/>
    </source>
</evidence>
<dbReference type="InterPro" id="IPR023311">
    <property type="entry name" value="Methusela_ecto_dom_2"/>
</dbReference>
<keyword evidence="5" id="KW-0807">Transducer</keyword>
<name>A0A1B6KH95_9HEMI</name>
<keyword evidence="3" id="KW-0297">G-protein coupled receptor</keyword>
<keyword evidence="2" id="KW-0732">Signal</keyword>
<sequence length="143" mass="16060">ENSISPLIPFKDSVYSKLSHHNRLLDPHLKKKNQSDFFVSVGKDCDPNQGKYGFRYDIKKATLVEDGTVVTDQGIYLDLNKYCMEGVTETEEIITVTCVQNTLEFMVRRAVVGVHNAVMNTVGITSIVFLLVTVLVYCSLPEL</sequence>
<reference evidence="7" key="1">
    <citation type="submission" date="2015-11" db="EMBL/GenBank/DDBJ databases">
        <title>De novo transcriptome assembly of four potential Pierce s Disease insect vectors from Arizona vineyards.</title>
        <authorList>
            <person name="Tassone E.E."/>
        </authorList>
    </citation>
    <scope>NUCLEOTIDE SEQUENCE</scope>
</reference>
<evidence type="ECO:0000313" key="7">
    <source>
        <dbReference type="EMBL" id="JAT10832.1"/>
    </source>
</evidence>
<evidence type="ECO:0000256" key="4">
    <source>
        <dbReference type="ARBA" id="ARBA00023170"/>
    </source>
</evidence>
<evidence type="ECO:0000256" key="6">
    <source>
        <dbReference type="SAM" id="Phobius"/>
    </source>
</evidence>
<keyword evidence="4" id="KW-0675">Receptor</keyword>
<protein>
    <submittedName>
        <fullName evidence="7">Uncharacterized protein</fullName>
    </submittedName>
</protein>
<keyword evidence="6" id="KW-1133">Transmembrane helix</keyword>
<dbReference type="EMBL" id="GEBQ01029145">
    <property type="protein sequence ID" value="JAT10832.1"/>
    <property type="molecule type" value="Transcribed_RNA"/>
</dbReference>
<proteinExistence type="inferred from homology"/>
<keyword evidence="6" id="KW-0472">Membrane</keyword>
<keyword evidence="6" id="KW-0812">Transmembrane</keyword>